<comment type="caution">
    <text evidence="1">The sequence shown here is derived from an EMBL/GenBank/DDBJ whole genome shotgun (WGS) entry which is preliminary data.</text>
</comment>
<organism evidence="1 2">
    <name type="scientific">Rhodoferax fermentans</name>
    <dbReference type="NCBI Taxonomy" id="28066"/>
    <lineage>
        <taxon>Bacteria</taxon>
        <taxon>Pseudomonadati</taxon>
        <taxon>Pseudomonadota</taxon>
        <taxon>Betaproteobacteria</taxon>
        <taxon>Burkholderiales</taxon>
        <taxon>Comamonadaceae</taxon>
        <taxon>Rhodoferax</taxon>
    </lineage>
</organism>
<sequence>MAATSAMAQDGLVVLSSRGDVGISYWWMPRDGAVATVLLFAGGHGGIGLKGGVPQSGNFLIRSRDDFARAGLNVALVGNPDDARQMTPAYRRSVEHQADVRAILDDIGKRSAVPVWLVGTSQGTLSAAANGVALGARIAGVVLSSTVTGPQSGGSVADIALEDITVPVLIFQHKHDACRITPPTAAQHLISRLVSAPVKQYIEVDGGTEPTSGPCEAFHHHGYVGMEAQAVDQISRWIKHPSH</sequence>
<accession>A0A1T1AYH7</accession>
<reference evidence="1 2" key="1">
    <citation type="submission" date="2017-01" db="EMBL/GenBank/DDBJ databases">
        <title>Genome sequencing of Rhodoferax fermentans JCM 7819.</title>
        <authorList>
            <person name="Kim Y.J."/>
            <person name="Farh M.E.-A."/>
            <person name="Yang D.-C."/>
        </authorList>
    </citation>
    <scope>NUCLEOTIDE SEQUENCE [LARGE SCALE GENOMIC DNA]</scope>
    <source>
        <strain evidence="1 2">JCM 7819</strain>
    </source>
</reference>
<evidence type="ECO:0000313" key="1">
    <source>
        <dbReference type="EMBL" id="OOV09186.1"/>
    </source>
</evidence>
<dbReference type="AlphaFoldDB" id="A0A1T1AYH7"/>
<dbReference type="Proteomes" id="UP000190750">
    <property type="component" value="Unassembled WGS sequence"/>
</dbReference>
<dbReference type="SUPFAM" id="SSF53474">
    <property type="entry name" value="alpha/beta-Hydrolases"/>
    <property type="match status" value="1"/>
</dbReference>
<protein>
    <recommendedName>
        <fullName evidence="3">Alpha/beta hydrolase</fullName>
    </recommendedName>
</protein>
<keyword evidence="2" id="KW-1185">Reference proteome</keyword>
<evidence type="ECO:0000313" key="2">
    <source>
        <dbReference type="Proteomes" id="UP000190750"/>
    </source>
</evidence>
<name>A0A1T1AYH7_RHOFE</name>
<dbReference type="Gene3D" id="3.40.50.1820">
    <property type="entry name" value="alpha/beta hydrolase"/>
    <property type="match status" value="1"/>
</dbReference>
<proteinExistence type="predicted"/>
<dbReference type="InterPro" id="IPR029058">
    <property type="entry name" value="AB_hydrolase_fold"/>
</dbReference>
<evidence type="ECO:0008006" key="3">
    <source>
        <dbReference type="Google" id="ProtNLM"/>
    </source>
</evidence>
<dbReference type="EMBL" id="MTJN01000002">
    <property type="protein sequence ID" value="OOV09186.1"/>
    <property type="molecule type" value="Genomic_DNA"/>
</dbReference>
<gene>
    <name evidence="1" type="ORF">RF819_15565</name>
</gene>
<dbReference type="STRING" id="28066.RF819_15565"/>